<dbReference type="EnsemblPlants" id="Kaladp0098s0069.1.v1.1">
    <property type="protein sequence ID" value="Kaladp0098s0069.1.v1.1"/>
    <property type="gene ID" value="Kaladp0098s0069.v1.1"/>
</dbReference>
<comment type="similarity">
    <text evidence="2">Belongs to the protein kinase superfamily. Ser/Thr protein kinase family.</text>
</comment>
<keyword evidence="26" id="KW-1185">Reference proteome</keyword>
<evidence type="ECO:0000256" key="23">
    <source>
        <dbReference type="SAM" id="SignalP"/>
    </source>
</evidence>
<dbReference type="Gramene" id="Kaladp0098s0069.1.v1.1">
    <property type="protein sequence ID" value="Kaladp0098s0069.1.v1.1"/>
    <property type="gene ID" value="Kaladp0098s0069.v1.1"/>
</dbReference>
<keyword evidence="7" id="KW-0433">Leucine-rich repeat</keyword>
<keyword evidence="10 23" id="KW-0732">Signal</keyword>
<protein>
    <recommendedName>
        <fullName evidence="3">non-specific serine/threonine protein kinase</fullName>
        <ecNumber evidence="3">2.7.11.1</ecNumber>
    </recommendedName>
</protein>
<dbReference type="Gene3D" id="3.30.200.20">
    <property type="entry name" value="Phosphorylase Kinase, domain 1"/>
    <property type="match status" value="1"/>
</dbReference>
<dbReference type="Pfam" id="PF00069">
    <property type="entry name" value="Pkinase"/>
    <property type="match status" value="1"/>
</dbReference>
<evidence type="ECO:0000256" key="8">
    <source>
        <dbReference type="ARBA" id="ARBA00022679"/>
    </source>
</evidence>
<evidence type="ECO:0000256" key="9">
    <source>
        <dbReference type="ARBA" id="ARBA00022692"/>
    </source>
</evidence>
<keyword evidence="9 22" id="KW-0812">Transmembrane</keyword>
<dbReference type="FunFam" id="3.30.200.20:FF:000432">
    <property type="entry name" value="LRR receptor-like serine/threonine-protein kinase EFR"/>
    <property type="match status" value="1"/>
</dbReference>
<evidence type="ECO:0000313" key="25">
    <source>
        <dbReference type="EnsemblPlants" id="Kaladp0098s0069.1.v1.1"/>
    </source>
</evidence>
<dbReference type="AlphaFoldDB" id="A0A7N1A4L3"/>
<evidence type="ECO:0000256" key="15">
    <source>
        <dbReference type="ARBA" id="ARBA00022989"/>
    </source>
</evidence>
<feature type="domain" description="Protein kinase" evidence="24">
    <location>
        <begin position="431"/>
        <end position="730"/>
    </location>
</feature>
<keyword evidence="8" id="KW-0808">Transferase</keyword>
<evidence type="ECO:0000256" key="14">
    <source>
        <dbReference type="ARBA" id="ARBA00022840"/>
    </source>
</evidence>
<dbReference type="Gene3D" id="1.10.510.10">
    <property type="entry name" value="Transferase(Phosphotransferase) domain 1"/>
    <property type="match status" value="1"/>
</dbReference>
<comment type="catalytic activity">
    <reaction evidence="19">
        <text>L-threonyl-[protein] + ATP = O-phospho-L-threonyl-[protein] + ADP + H(+)</text>
        <dbReference type="Rhea" id="RHEA:46608"/>
        <dbReference type="Rhea" id="RHEA-COMP:11060"/>
        <dbReference type="Rhea" id="RHEA-COMP:11605"/>
        <dbReference type="ChEBI" id="CHEBI:15378"/>
        <dbReference type="ChEBI" id="CHEBI:30013"/>
        <dbReference type="ChEBI" id="CHEBI:30616"/>
        <dbReference type="ChEBI" id="CHEBI:61977"/>
        <dbReference type="ChEBI" id="CHEBI:456216"/>
        <dbReference type="EC" id="2.7.11.1"/>
    </reaction>
</comment>
<dbReference type="InterPro" id="IPR032675">
    <property type="entry name" value="LRR_dom_sf"/>
</dbReference>
<keyword evidence="12 21" id="KW-0547">Nucleotide-binding</keyword>
<dbReference type="OMA" id="INIHTFC"/>
<accession>A0A7N1A4L3</accession>
<comment type="catalytic activity">
    <reaction evidence="20">
        <text>L-seryl-[protein] + ATP = O-phospho-L-seryl-[protein] + ADP + H(+)</text>
        <dbReference type="Rhea" id="RHEA:17989"/>
        <dbReference type="Rhea" id="RHEA-COMP:9863"/>
        <dbReference type="Rhea" id="RHEA-COMP:11604"/>
        <dbReference type="ChEBI" id="CHEBI:15378"/>
        <dbReference type="ChEBI" id="CHEBI:29999"/>
        <dbReference type="ChEBI" id="CHEBI:30616"/>
        <dbReference type="ChEBI" id="CHEBI:83421"/>
        <dbReference type="ChEBI" id="CHEBI:456216"/>
        <dbReference type="EC" id="2.7.11.1"/>
    </reaction>
</comment>
<evidence type="ECO:0000256" key="2">
    <source>
        <dbReference type="ARBA" id="ARBA00008684"/>
    </source>
</evidence>
<dbReference type="InterPro" id="IPR001611">
    <property type="entry name" value="Leu-rich_rpt"/>
</dbReference>
<evidence type="ECO:0000256" key="5">
    <source>
        <dbReference type="ARBA" id="ARBA00022527"/>
    </source>
</evidence>
<reference evidence="25" key="1">
    <citation type="submission" date="2021-01" db="UniProtKB">
        <authorList>
            <consortium name="EnsemblPlants"/>
        </authorList>
    </citation>
    <scope>IDENTIFICATION</scope>
</reference>
<dbReference type="EC" id="2.7.11.1" evidence="3"/>
<comment type="subcellular location">
    <subcellularLocation>
        <location evidence="1">Cell membrane</location>
        <topology evidence="1">Single-pass membrane protein</topology>
    </subcellularLocation>
</comment>
<dbReference type="GO" id="GO:0005524">
    <property type="term" value="F:ATP binding"/>
    <property type="evidence" value="ECO:0007669"/>
    <property type="project" value="UniProtKB-UniRule"/>
</dbReference>
<dbReference type="Gene3D" id="3.80.10.10">
    <property type="entry name" value="Ribonuclease Inhibitor"/>
    <property type="match status" value="2"/>
</dbReference>
<feature type="transmembrane region" description="Helical" evidence="22">
    <location>
        <begin position="372"/>
        <end position="394"/>
    </location>
</feature>
<dbReference type="GO" id="GO:0004674">
    <property type="term" value="F:protein serine/threonine kinase activity"/>
    <property type="evidence" value="ECO:0007669"/>
    <property type="project" value="UniProtKB-KW"/>
</dbReference>
<dbReference type="InterPro" id="IPR017441">
    <property type="entry name" value="Protein_kinase_ATP_BS"/>
</dbReference>
<name>A0A7N1A4L3_KALFE</name>
<evidence type="ECO:0000256" key="4">
    <source>
        <dbReference type="ARBA" id="ARBA00022475"/>
    </source>
</evidence>
<feature type="chain" id="PRO_5029873129" description="non-specific serine/threonine protein kinase" evidence="23">
    <location>
        <begin position="25"/>
        <end position="755"/>
    </location>
</feature>
<dbReference type="InterPro" id="IPR051809">
    <property type="entry name" value="Plant_receptor-like_S/T_kinase"/>
</dbReference>
<keyword evidence="16 22" id="KW-0472">Membrane</keyword>
<dbReference type="Pfam" id="PF00560">
    <property type="entry name" value="LRR_1"/>
    <property type="match status" value="1"/>
</dbReference>
<dbReference type="SMART" id="SM00220">
    <property type="entry name" value="S_TKc"/>
    <property type="match status" value="1"/>
</dbReference>
<keyword evidence="4" id="KW-1003">Cell membrane</keyword>
<evidence type="ECO:0000256" key="3">
    <source>
        <dbReference type="ARBA" id="ARBA00012513"/>
    </source>
</evidence>
<keyword evidence="17" id="KW-0675">Receptor</keyword>
<evidence type="ECO:0000256" key="21">
    <source>
        <dbReference type="PROSITE-ProRule" id="PRU10141"/>
    </source>
</evidence>
<dbReference type="PROSITE" id="PS00107">
    <property type="entry name" value="PROTEIN_KINASE_ATP"/>
    <property type="match status" value="1"/>
</dbReference>
<dbReference type="PANTHER" id="PTHR27008:SF499">
    <property type="entry name" value="OS06G0581500 PROTEIN"/>
    <property type="match status" value="1"/>
</dbReference>
<dbReference type="GO" id="GO:0005886">
    <property type="term" value="C:plasma membrane"/>
    <property type="evidence" value="ECO:0007669"/>
    <property type="project" value="UniProtKB-SubCell"/>
</dbReference>
<dbReference type="Proteomes" id="UP000594263">
    <property type="component" value="Unplaced"/>
</dbReference>
<keyword evidence="15 22" id="KW-1133">Transmembrane helix</keyword>
<feature type="signal peptide" evidence="23">
    <location>
        <begin position="1"/>
        <end position="24"/>
    </location>
</feature>
<dbReference type="PANTHER" id="PTHR27008">
    <property type="entry name" value="OS04G0122200 PROTEIN"/>
    <property type="match status" value="1"/>
</dbReference>
<evidence type="ECO:0000256" key="1">
    <source>
        <dbReference type="ARBA" id="ARBA00004162"/>
    </source>
</evidence>
<keyword evidence="5" id="KW-0723">Serine/threonine-protein kinase</keyword>
<sequence length="755" mass="82347">MKIRHLRMILLLLSQFSHFALCLASKTTSYSDETDQLSLLDIKNSLLDARSNDPESELNSWNTSVHFCQWQGITCGSLHQRVTALRLAQRGLGGTLSSSVGNLTFLKTLDLSANKLRGPLPEEIGFLPRLQILNLSTNTFKGPVLLHLVNCSELLSIDLSRNNGLTDTIPSQIGFLSKLQIFIMGQTNLGGEIPSSIGNLSALLDLSLYYTYLQGRIPIEMGKLKHMKRLDFTMNSLSGTVPAALYNLSDIKEISFTGNGLSGNFPPMLGVGFPHLRLGYFGLNNFTGGVPPTLSNISGLEGIDLGGNQLEGKIFNVSFNQLEGEVPIEGPFANLSSIYLQGNKRLCGGLPQLGLPRCSKKQISKQRMSTKAIIGTAITLSACLILAVVLLCLLMRKGLGSKTTALSIPSNKLGTFPRLSYKELLKATDEFSTRNLIGVGSFGLVYRGALEGDGKLIAVKVMNLANRGAVRSFLAECKVLSKVRHRNLLPILSYCSSLDSKGNDFMALVFELMPNGNLDTWLHVSRNLKLSQRVDIAIDFASALDYLHHHCEPQVVHCDMKPSNVLLDSDMVAHVGDFGLAKILHGTVIDDFSKGQSSSSAVKGTVGYVPPEYGMGGSVSTEGDVYSYGILLLEMITGKKPTDVIFKDGINIHTFCSSAISESSLIKILDLQLLEEMDIHLDNVGKEGHTEQTLQDGVVALTELGIACSVENPYLRIGTGQALHELHKIREKLLQFKRQPIKVPSFPHEDSKYLS</sequence>
<evidence type="ECO:0000256" key="17">
    <source>
        <dbReference type="ARBA" id="ARBA00023170"/>
    </source>
</evidence>
<keyword evidence="13" id="KW-0418">Kinase</keyword>
<evidence type="ECO:0000256" key="20">
    <source>
        <dbReference type="ARBA" id="ARBA00048679"/>
    </source>
</evidence>
<keyword evidence="14 21" id="KW-0067">ATP-binding</keyword>
<evidence type="ECO:0000256" key="10">
    <source>
        <dbReference type="ARBA" id="ARBA00022729"/>
    </source>
</evidence>
<evidence type="ECO:0000256" key="11">
    <source>
        <dbReference type="ARBA" id="ARBA00022737"/>
    </source>
</evidence>
<dbReference type="SUPFAM" id="SSF56112">
    <property type="entry name" value="Protein kinase-like (PK-like)"/>
    <property type="match status" value="1"/>
</dbReference>
<dbReference type="FunFam" id="1.10.510.10:FF:000358">
    <property type="entry name" value="Putative leucine-rich repeat receptor-like serine/threonine-protein kinase"/>
    <property type="match status" value="1"/>
</dbReference>
<evidence type="ECO:0000259" key="24">
    <source>
        <dbReference type="PROSITE" id="PS50011"/>
    </source>
</evidence>
<evidence type="ECO:0000256" key="16">
    <source>
        <dbReference type="ARBA" id="ARBA00023136"/>
    </source>
</evidence>
<dbReference type="SUPFAM" id="SSF52058">
    <property type="entry name" value="L domain-like"/>
    <property type="match status" value="1"/>
</dbReference>
<evidence type="ECO:0000313" key="26">
    <source>
        <dbReference type="Proteomes" id="UP000594263"/>
    </source>
</evidence>
<evidence type="ECO:0000256" key="12">
    <source>
        <dbReference type="ARBA" id="ARBA00022741"/>
    </source>
</evidence>
<evidence type="ECO:0000256" key="6">
    <source>
        <dbReference type="ARBA" id="ARBA00022553"/>
    </source>
</evidence>
<keyword evidence="11" id="KW-0677">Repeat</keyword>
<dbReference type="PROSITE" id="PS50011">
    <property type="entry name" value="PROTEIN_KINASE_DOM"/>
    <property type="match status" value="1"/>
</dbReference>
<evidence type="ECO:0000256" key="7">
    <source>
        <dbReference type="ARBA" id="ARBA00022614"/>
    </source>
</evidence>
<evidence type="ECO:0000256" key="13">
    <source>
        <dbReference type="ARBA" id="ARBA00022777"/>
    </source>
</evidence>
<evidence type="ECO:0000256" key="22">
    <source>
        <dbReference type="SAM" id="Phobius"/>
    </source>
</evidence>
<feature type="binding site" evidence="21">
    <location>
        <position position="460"/>
    </location>
    <ligand>
        <name>ATP</name>
        <dbReference type="ChEBI" id="CHEBI:30616"/>
    </ligand>
</feature>
<dbReference type="InterPro" id="IPR013210">
    <property type="entry name" value="LRR_N_plant-typ"/>
</dbReference>
<evidence type="ECO:0000256" key="19">
    <source>
        <dbReference type="ARBA" id="ARBA00047899"/>
    </source>
</evidence>
<keyword evidence="6" id="KW-0597">Phosphoprotein</keyword>
<evidence type="ECO:0000256" key="18">
    <source>
        <dbReference type="ARBA" id="ARBA00023180"/>
    </source>
</evidence>
<proteinExistence type="inferred from homology"/>
<dbReference type="PROSITE" id="PS00108">
    <property type="entry name" value="PROTEIN_KINASE_ST"/>
    <property type="match status" value="1"/>
</dbReference>
<keyword evidence="18" id="KW-0325">Glycoprotein</keyword>
<dbReference type="InterPro" id="IPR011009">
    <property type="entry name" value="Kinase-like_dom_sf"/>
</dbReference>
<organism evidence="25 26">
    <name type="scientific">Kalanchoe fedtschenkoi</name>
    <name type="common">Lavender scallops</name>
    <name type="synonym">South American air plant</name>
    <dbReference type="NCBI Taxonomy" id="63787"/>
    <lineage>
        <taxon>Eukaryota</taxon>
        <taxon>Viridiplantae</taxon>
        <taxon>Streptophyta</taxon>
        <taxon>Embryophyta</taxon>
        <taxon>Tracheophyta</taxon>
        <taxon>Spermatophyta</taxon>
        <taxon>Magnoliopsida</taxon>
        <taxon>eudicotyledons</taxon>
        <taxon>Gunneridae</taxon>
        <taxon>Pentapetalae</taxon>
        <taxon>Saxifragales</taxon>
        <taxon>Crassulaceae</taxon>
        <taxon>Kalanchoe</taxon>
    </lineage>
</organism>
<dbReference type="FunFam" id="3.80.10.10:FF:000041">
    <property type="entry name" value="LRR receptor-like serine/threonine-protein kinase ERECTA"/>
    <property type="match status" value="1"/>
</dbReference>
<dbReference type="InterPro" id="IPR008271">
    <property type="entry name" value="Ser/Thr_kinase_AS"/>
</dbReference>
<dbReference type="Pfam" id="PF08263">
    <property type="entry name" value="LRRNT_2"/>
    <property type="match status" value="1"/>
</dbReference>
<dbReference type="InterPro" id="IPR000719">
    <property type="entry name" value="Prot_kinase_dom"/>
</dbReference>
<dbReference type="FunFam" id="3.80.10.10:FF:000129">
    <property type="entry name" value="Leucine-rich repeat receptor-like kinase"/>
    <property type="match status" value="1"/>
</dbReference>